<proteinExistence type="predicted"/>
<evidence type="ECO:0000313" key="2">
    <source>
        <dbReference type="EMBL" id="MFD1587222.1"/>
    </source>
</evidence>
<dbReference type="Pfam" id="PF12840">
    <property type="entry name" value="HTH_20"/>
    <property type="match status" value="1"/>
</dbReference>
<sequence length="178" mass="20126">MTGADDDAAELELESRRAIYKAVESTPGIHFRALLDELDYAQGTLQYHLRWLADADLVAVSEDGKYTRYYPEGSFDEGDRAVMNALRRQCARRILGYLVSEGALTTSELSDRIGKAASTVSFHLSQLADADLVTSERDGRAVEYEVTDPERVSRLYALHHRSFADRLVDRLFDLWDAY</sequence>
<dbReference type="Gene3D" id="1.10.10.10">
    <property type="entry name" value="Winged helix-like DNA-binding domain superfamily/Winged helix DNA-binding domain"/>
    <property type="match status" value="2"/>
</dbReference>
<reference evidence="2 3" key="1">
    <citation type="journal article" date="2019" name="Int. J. Syst. Evol. Microbiol.">
        <title>The Global Catalogue of Microorganisms (GCM) 10K type strain sequencing project: providing services to taxonomists for standard genome sequencing and annotation.</title>
        <authorList>
            <consortium name="The Broad Institute Genomics Platform"/>
            <consortium name="The Broad Institute Genome Sequencing Center for Infectious Disease"/>
            <person name="Wu L."/>
            <person name="Ma J."/>
        </authorList>
    </citation>
    <scope>NUCLEOTIDE SEQUENCE [LARGE SCALE GENOMIC DNA]</scope>
    <source>
        <strain evidence="2 3">CGMCC 1.12125</strain>
    </source>
</reference>
<dbReference type="InterPro" id="IPR011991">
    <property type="entry name" value="ArsR-like_HTH"/>
</dbReference>
<dbReference type="PROSITE" id="PS50987">
    <property type="entry name" value="HTH_ARSR_2"/>
    <property type="match status" value="1"/>
</dbReference>
<protein>
    <submittedName>
        <fullName evidence="2">Winged helix-turn-helix transcriptional regulator</fullName>
    </submittedName>
</protein>
<organism evidence="2 3">
    <name type="scientific">Halorientalis brevis</name>
    <dbReference type="NCBI Taxonomy" id="1126241"/>
    <lineage>
        <taxon>Archaea</taxon>
        <taxon>Methanobacteriati</taxon>
        <taxon>Methanobacteriota</taxon>
        <taxon>Stenosarchaea group</taxon>
        <taxon>Halobacteria</taxon>
        <taxon>Halobacteriales</taxon>
        <taxon>Haloarculaceae</taxon>
        <taxon>Halorientalis</taxon>
    </lineage>
</organism>
<dbReference type="EMBL" id="JBHUDJ010000003">
    <property type="protein sequence ID" value="MFD1587222.1"/>
    <property type="molecule type" value="Genomic_DNA"/>
</dbReference>
<dbReference type="NCBIfam" id="NF033788">
    <property type="entry name" value="HTH_metalloreg"/>
    <property type="match status" value="1"/>
</dbReference>
<evidence type="ECO:0000313" key="3">
    <source>
        <dbReference type="Proteomes" id="UP001597119"/>
    </source>
</evidence>
<dbReference type="InterPro" id="IPR001845">
    <property type="entry name" value="HTH_ArsR_DNA-bd_dom"/>
</dbReference>
<dbReference type="SUPFAM" id="SSF46785">
    <property type="entry name" value="Winged helix' DNA-binding domain"/>
    <property type="match status" value="2"/>
</dbReference>
<dbReference type="SMART" id="SM00418">
    <property type="entry name" value="HTH_ARSR"/>
    <property type="match status" value="2"/>
</dbReference>
<dbReference type="RefSeq" id="WP_247374365.1">
    <property type="nucleotide sequence ID" value="NZ_JALLGV010000001.1"/>
</dbReference>
<accession>A0ABD6CA63</accession>
<feature type="domain" description="HTH arsR-type" evidence="1">
    <location>
        <begin position="71"/>
        <end position="166"/>
    </location>
</feature>
<dbReference type="InterPro" id="IPR036390">
    <property type="entry name" value="WH_DNA-bd_sf"/>
</dbReference>
<dbReference type="PANTHER" id="PTHR36216">
    <property type="entry name" value="TRANSCRIPTIONAL REGULATOR, TRMB"/>
    <property type="match status" value="1"/>
</dbReference>
<dbReference type="Pfam" id="PF24266">
    <property type="entry name" value="HTH_HVO_0163_N"/>
    <property type="match status" value="1"/>
</dbReference>
<name>A0ABD6CA63_9EURY</name>
<gene>
    <name evidence="2" type="ORF">ACFR9U_09520</name>
</gene>
<dbReference type="InterPro" id="IPR056504">
    <property type="entry name" value="HTH_HVO_0163_N"/>
</dbReference>
<dbReference type="InterPro" id="IPR036388">
    <property type="entry name" value="WH-like_DNA-bd_sf"/>
</dbReference>
<dbReference type="CDD" id="cd00090">
    <property type="entry name" value="HTH_ARSR"/>
    <property type="match status" value="1"/>
</dbReference>
<comment type="caution">
    <text evidence="2">The sequence shown here is derived from an EMBL/GenBank/DDBJ whole genome shotgun (WGS) entry which is preliminary data.</text>
</comment>
<keyword evidence="3" id="KW-1185">Reference proteome</keyword>
<dbReference type="AlphaFoldDB" id="A0ABD6CA63"/>
<evidence type="ECO:0000259" key="1">
    <source>
        <dbReference type="PROSITE" id="PS50987"/>
    </source>
</evidence>
<dbReference type="Proteomes" id="UP001597119">
    <property type="component" value="Unassembled WGS sequence"/>
</dbReference>
<dbReference type="PANTHER" id="PTHR36216:SF1">
    <property type="entry name" value="HTH ARSR-TYPE DOMAIN-CONTAINING PROTEIN"/>
    <property type="match status" value="1"/>
</dbReference>